<organism evidence="1 2">
    <name type="scientific">Leptospira kirschneri serovar Bulgarica str. Nikolaevo</name>
    <dbReference type="NCBI Taxonomy" id="1240687"/>
    <lineage>
        <taxon>Bacteria</taxon>
        <taxon>Pseudomonadati</taxon>
        <taxon>Spirochaetota</taxon>
        <taxon>Spirochaetia</taxon>
        <taxon>Leptospirales</taxon>
        <taxon>Leptospiraceae</taxon>
        <taxon>Leptospira</taxon>
    </lineage>
</organism>
<comment type="caution">
    <text evidence="1">The sequence shown here is derived from an EMBL/GenBank/DDBJ whole genome shotgun (WGS) entry which is preliminary data.</text>
</comment>
<proteinExistence type="predicted"/>
<dbReference type="EMBL" id="ANCE01000025">
    <property type="protein sequence ID" value="EMK25819.1"/>
    <property type="molecule type" value="Genomic_DNA"/>
</dbReference>
<dbReference type="AlphaFoldDB" id="M6FI98"/>
<sequence>MRIILKKEDFFHSFFQKIKNEFFYLGNYRNYLVDSLELLKNEFSFCFIKTVD</sequence>
<reference evidence="1 2" key="1">
    <citation type="submission" date="2013-01" db="EMBL/GenBank/DDBJ databases">
        <authorList>
            <person name="Harkins D.M."/>
            <person name="Durkin A.S."/>
            <person name="Brinkac L.M."/>
            <person name="Haft D.H."/>
            <person name="Selengut J.D."/>
            <person name="Sanka R."/>
            <person name="DePew J."/>
            <person name="Purushe J."/>
            <person name="Galloway R.L."/>
            <person name="Vinetz J.M."/>
            <person name="Sutton G.G."/>
            <person name="Nierman W.C."/>
            <person name="Fouts D.E."/>
        </authorList>
    </citation>
    <scope>NUCLEOTIDE SEQUENCE [LARGE SCALE GENOMIC DNA]</scope>
    <source>
        <strain evidence="1 2">Nikolaevo</strain>
    </source>
</reference>
<gene>
    <name evidence="1" type="ORF">LEP1GSC008_2403</name>
</gene>
<dbReference type="Proteomes" id="UP000011980">
    <property type="component" value="Unassembled WGS sequence"/>
</dbReference>
<evidence type="ECO:0000313" key="1">
    <source>
        <dbReference type="EMBL" id="EMK25819.1"/>
    </source>
</evidence>
<name>M6FI98_9LEPT</name>
<evidence type="ECO:0000313" key="2">
    <source>
        <dbReference type="Proteomes" id="UP000011980"/>
    </source>
</evidence>
<protein>
    <submittedName>
        <fullName evidence="1">Uncharacterized protein</fullName>
    </submittedName>
</protein>
<accession>M6FI98</accession>
<dbReference type="PATRIC" id="fig|1240687.3.peg.501"/>